<name>A0A2Z7BYU1_9LAMI</name>
<dbReference type="EMBL" id="KV003152">
    <property type="protein sequence ID" value="KZV37195.1"/>
    <property type="molecule type" value="Genomic_DNA"/>
</dbReference>
<organism evidence="1 2">
    <name type="scientific">Dorcoceras hygrometricum</name>
    <dbReference type="NCBI Taxonomy" id="472368"/>
    <lineage>
        <taxon>Eukaryota</taxon>
        <taxon>Viridiplantae</taxon>
        <taxon>Streptophyta</taxon>
        <taxon>Embryophyta</taxon>
        <taxon>Tracheophyta</taxon>
        <taxon>Spermatophyta</taxon>
        <taxon>Magnoliopsida</taxon>
        <taxon>eudicotyledons</taxon>
        <taxon>Gunneridae</taxon>
        <taxon>Pentapetalae</taxon>
        <taxon>asterids</taxon>
        <taxon>lamiids</taxon>
        <taxon>Lamiales</taxon>
        <taxon>Gesneriaceae</taxon>
        <taxon>Didymocarpoideae</taxon>
        <taxon>Trichosporeae</taxon>
        <taxon>Loxocarpinae</taxon>
        <taxon>Dorcoceras</taxon>
    </lineage>
</organism>
<keyword evidence="2" id="KW-1185">Reference proteome</keyword>
<reference evidence="1 2" key="1">
    <citation type="journal article" date="2015" name="Proc. Natl. Acad. Sci. U.S.A.">
        <title>The resurrection genome of Boea hygrometrica: A blueprint for survival of dehydration.</title>
        <authorList>
            <person name="Xiao L."/>
            <person name="Yang G."/>
            <person name="Zhang L."/>
            <person name="Yang X."/>
            <person name="Zhao S."/>
            <person name="Ji Z."/>
            <person name="Zhou Q."/>
            <person name="Hu M."/>
            <person name="Wang Y."/>
            <person name="Chen M."/>
            <person name="Xu Y."/>
            <person name="Jin H."/>
            <person name="Xiao X."/>
            <person name="Hu G."/>
            <person name="Bao F."/>
            <person name="Hu Y."/>
            <person name="Wan P."/>
            <person name="Li L."/>
            <person name="Deng X."/>
            <person name="Kuang T."/>
            <person name="Xiang C."/>
            <person name="Zhu J.K."/>
            <person name="Oliver M.J."/>
            <person name="He Y."/>
        </authorList>
    </citation>
    <scope>NUCLEOTIDE SEQUENCE [LARGE SCALE GENOMIC DNA]</scope>
    <source>
        <strain evidence="2">cv. XS01</strain>
    </source>
</reference>
<dbReference type="AlphaFoldDB" id="A0A2Z7BYU1"/>
<gene>
    <name evidence="1" type="ORF">F511_15115</name>
</gene>
<protein>
    <submittedName>
        <fullName evidence="1">Pentatricopeptide repeat-containing protein</fullName>
    </submittedName>
</protein>
<accession>A0A2Z7BYU1</accession>
<evidence type="ECO:0000313" key="2">
    <source>
        <dbReference type="Proteomes" id="UP000250235"/>
    </source>
</evidence>
<proteinExistence type="predicted"/>
<sequence>MRVERKAKGFTQPETISCYEVVAIWSVKSRAAIAHVLERFKHREVDQALLTLNSFSLNDLQPLLTLSFVNSVLDVDNANQFELTQYKSLCLNCFARLSWSAQLVSHSWSLSCSLFSELLFLQSGEPDWMSSAIGLSSAEPARTSPHRTSLDILN</sequence>
<dbReference type="Proteomes" id="UP000250235">
    <property type="component" value="Unassembled WGS sequence"/>
</dbReference>
<evidence type="ECO:0000313" key="1">
    <source>
        <dbReference type="EMBL" id="KZV37195.1"/>
    </source>
</evidence>